<dbReference type="GO" id="GO:0005829">
    <property type="term" value="C:cytosol"/>
    <property type="evidence" value="ECO:0007669"/>
    <property type="project" value="TreeGrafter"/>
</dbReference>
<dbReference type="EMBL" id="JACLAU010000007">
    <property type="protein sequence ID" value="MBC2651551.1"/>
    <property type="molecule type" value="Genomic_DNA"/>
</dbReference>
<organism evidence="8 9">
    <name type="scientific">Novosphingobium aerophilum</name>
    <dbReference type="NCBI Taxonomy" id="2839843"/>
    <lineage>
        <taxon>Bacteria</taxon>
        <taxon>Pseudomonadati</taxon>
        <taxon>Pseudomonadota</taxon>
        <taxon>Alphaproteobacteria</taxon>
        <taxon>Sphingomonadales</taxon>
        <taxon>Sphingomonadaceae</taxon>
        <taxon>Novosphingobium</taxon>
    </lineage>
</organism>
<evidence type="ECO:0000256" key="3">
    <source>
        <dbReference type="ARBA" id="ARBA00012098"/>
    </source>
</evidence>
<comment type="pathway">
    <text evidence="7">Carbohydrate biosynthesis; dTDP-L-rhamnose biosynthesis.</text>
</comment>
<comment type="caution">
    <text evidence="8">The sequence shown here is derived from an EMBL/GenBank/DDBJ whole genome shotgun (WGS) entry which is preliminary data.</text>
</comment>
<dbReference type="AlphaFoldDB" id="A0A7X1F716"/>
<dbReference type="NCBIfam" id="TIGR01221">
    <property type="entry name" value="rmlC"/>
    <property type="match status" value="1"/>
</dbReference>
<dbReference type="SUPFAM" id="SSF51182">
    <property type="entry name" value="RmlC-like cupins"/>
    <property type="match status" value="1"/>
</dbReference>
<sequence length="188" mass="20896">MLFKTFDIPNLIEITCRRHGDERGYFAEVFRQRDFETHAGPIVFVQENESLSAKVGTVRGLHFQTDPHAQGKLVRCTAGAIFDAAVDLRRGSPTYGQWAAVELSPAKGNLFWIPAGFAHGFCTLEPDTVVNYKVTSYYAPECDKGVRWDDPAIAIDWPSVADPDTLSAKDRIQPLLAELPVCFSMTDS</sequence>
<accession>A0A7X1F716</accession>
<dbReference type="InterPro" id="IPR000888">
    <property type="entry name" value="RmlC-like"/>
</dbReference>
<feature type="active site" description="Proton donor" evidence="5">
    <location>
        <position position="132"/>
    </location>
</feature>
<feature type="site" description="Participates in a stacking interaction with the thymidine ring of dTDP-4-oxo-6-deoxyglucose" evidence="6">
    <location>
        <position position="138"/>
    </location>
</feature>
<dbReference type="InterPro" id="IPR011051">
    <property type="entry name" value="RmlC_Cupin_sf"/>
</dbReference>
<comment type="subunit">
    <text evidence="7">Homodimer.</text>
</comment>
<keyword evidence="9" id="KW-1185">Reference proteome</keyword>
<protein>
    <recommendedName>
        <fullName evidence="4 7">dTDP-4-dehydrorhamnose 3,5-epimerase</fullName>
        <ecNumber evidence="3 7">5.1.3.13</ecNumber>
    </recommendedName>
    <alternativeName>
        <fullName evidence="7">Thymidine diphospho-4-keto-rhamnose 3,5-epimerase</fullName>
    </alternativeName>
</protein>
<dbReference type="GO" id="GO:0008830">
    <property type="term" value="F:dTDP-4-dehydrorhamnose 3,5-epimerase activity"/>
    <property type="evidence" value="ECO:0007669"/>
    <property type="project" value="UniProtKB-UniRule"/>
</dbReference>
<dbReference type="PANTHER" id="PTHR21047">
    <property type="entry name" value="DTDP-6-DEOXY-D-GLUCOSE-3,5 EPIMERASE"/>
    <property type="match status" value="1"/>
</dbReference>
<dbReference type="GO" id="GO:0019305">
    <property type="term" value="P:dTDP-rhamnose biosynthetic process"/>
    <property type="evidence" value="ECO:0007669"/>
    <property type="project" value="UniProtKB-UniRule"/>
</dbReference>
<evidence type="ECO:0000256" key="5">
    <source>
        <dbReference type="PIRSR" id="PIRSR600888-1"/>
    </source>
</evidence>
<dbReference type="RefSeq" id="WP_185682954.1">
    <property type="nucleotide sequence ID" value="NZ_JACLAU010000007.1"/>
</dbReference>
<dbReference type="CDD" id="cd00438">
    <property type="entry name" value="cupin_RmlC"/>
    <property type="match status" value="1"/>
</dbReference>
<dbReference type="PANTHER" id="PTHR21047:SF2">
    <property type="entry name" value="THYMIDINE DIPHOSPHO-4-KETO-RHAMNOSE 3,5-EPIMERASE"/>
    <property type="match status" value="1"/>
</dbReference>
<proteinExistence type="inferred from homology"/>
<evidence type="ECO:0000256" key="6">
    <source>
        <dbReference type="PIRSR" id="PIRSR600888-3"/>
    </source>
</evidence>
<feature type="active site" description="Proton acceptor" evidence="5">
    <location>
        <position position="62"/>
    </location>
</feature>
<comment type="similarity">
    <text evidence="7">Belongs to the dTDP-4-dehydrorhamnose 3,5-epimerase family.</text>
</comment>
<dbReference type="Gene3D" id="2.60.120.10">
    <property type="entry name" value="Jelly Rolls"/>
    <property type="match status" value="1"/>
</dbReference>
<dbReference type="UniPathway" id="UPA00124"/>
<evidence type="ECO:0000256" key="2">
    <source>
        <dbReference type="ARBA" id="ARBA00001997"/>
    </source>
</evidence>
<dbReference type="EC" id="5.1.3.13" evidence="3 7"/>
<gene>
    <name evidence="8" type="primary">rfbC</name>
    <name evidence="8" type="ORF">H7F49_07535</name>
</gene>
<evidence type="ECO:0000256" key="1">
    <source>
        <dbReference type="ARBA" id="ARBA00001298"/>
    </source>
</evidence>
<dbReference type="InterPro" id="IPR014710">
    <property type="entry name" value="RmlC-like_jellyroll"/>
</dbReference>
<dbReference type="Pfam" id="PF00908">
    <property type="entry name" value="dTDP_sugar_isom"/>
    <property type="match status" value="1"/>
</dbReference>
<evidence type="ECO:0000256" key="7">
    <source>
        <dbReference type="RuleBase" id="RU364069"/>
    </source>
</evidence>
<reference evidence="8 9" key="1">
    <citation type="submission" date="2020-08" db="EMBL/GenBank/DDBJ databases">
        <title>The genome sequence of Novosphingobium flavum 4Y4.</title>
        <authorList>
            <person name="Liu Y."/>
        </authorList>
    </citation>
    <scope>NUCLEOTIDE SEQUENCE [LARGE SCALE GENOMIC DNA]</scope>
    <source>
        <strain evidence="8 9">4Y4</strain>
    </source>
</reference>
<comment type="function">
    <text evidence="2 7">Catalyzes the epimerization of the C3' and C5'positions of dTDP-6-deoxy-D-xylo-4-hexulose, forming dTDP-6-deoxy-L-lyxo-4-hexulose.</text>
</comment>
<comment type="catalytic activity">
    <reaction evidence="1 7">
        <text>dTDP-4-dehydro-6-deoxy-alpha-D-glucose = dTDP-4-dehydro-beta-L-rhamnose</text>
        <dbReference type="Rhea" id="RHEA:16969"/>
        <dbReference type="ChEBI" id="CHEBI:57649"/>
        <dbReference type="ChEBI" id="CHEBI:62830"/>
        <dbReference type="EC" id="5.1.3.13"/>
    </reaction>
</comment>
<dbReference type="GO" id="GO:0000271">
    <property type="term" value="P:polysaccharide biosynthetic process"/>
    <property type="evidence" value="ECO:0007669"/>
    <property type="project" value="TreeGrafter"/>
</dbReference>
<evidence type="ECO:0000313" key="9">
    <source>
        <dbReference type="Proteomes" id="UP000520156"/>
    </source>
</evidence>
<evidence type="ECO:0000313" key="8">
    <source>
        <dbReference type="EMBL" id="MBC2651551.1"/>
    </source>
</evidence>
<keyword evidence="7 8" id="KW-0413">Isomerase</keyword>
<evidence type="ECO:0000256" key="4">
    <source>
        <dbReference type="ARBA" id="ARBA00019595"/>
    </source>
</evidence>
<dbReference type="Proteomes" id="UP000520156">
    <property type="component" value="Unassembled WGS sequence"/>
</dbReference>
<name>A0A7X1F716_9SPHN</name>